<evidence type="ECO:0000259" key="6">
    <source>
        <dbReference type="PROSITE" id="PS50089"/>
    </source>
</evidence>
<sequence length="463" mass="52110">MSDAAVVLYNHCNIIPKKPIAYSDEVDNRSKPLSLEGVQSETNYRNFNIRLATFENWPNTEVSQIDLAQAGFIYTGEDDIVVCPFCKIEGYRWVSGDIPMDDHTHWRPNCPFVRSTIEHDHAPSTSRNLDTCGLYGVEILPNSVPEDNNSLDYKRLGIHKIKGALYEDKISYESRLATFDKWPKSLKQRPAELAEAGFYYTGVGDQTLCFYCGGGLKDWEENDEPWEQHALWFSKCGKDSQASTPSTSSETTKDEPQPEALSEKCEKSDKETEAAEKTLCKICYKNELGVVFLPCGHIVACVDCAAALKNCAVCRRPLEATVRHLRFKTLTSTQHSLLTTANHILYRLTNRDLSLLGSRDLSLLGSTLFMGSILTSMTQQIRCIVSISLAHSLDSKLLHIPRKMAFNSPTVSPCQKVEIENNAIGCIQRAQLWLLSLFFLLKKKKNDRDNRQQLNSLNAPKDA</sequence>
<feature type="domain" description="RING-type" evidence="6">
    <location>
        <begin position="280"/>
        <end position="315"/>
    </location>
</feature>
<dbReference type="Gene3D" id="1.10.1170.10">
    <property type="entry name" value="Inhibitor Of Apoptosis Protein (2mihbC-IAP-1), Chain A"/>
    <property type="match status" value="2"/>
</dbReference>
<evidence type="ECO:0000313" key="7">
    <source>
        <dbReference type="EMBL" id="KAJ8970256.1"/>
    </source>
</evidence>
<evidence type="ECO:0000256" key="2">
    <source>
        <dbReference type="ARBA" id="ARBA00022771"/>
    </source>
</evidence>
<dbReference type="Gene3D" id="3.30.40.10">
    <property type="entry name" value="Zinc/RING finger domain, C3HC4 (zinc finger)"/>
    <property type="match status" value="1"/>
</dbReference>
<dbReference type="Proteomes" id="UP001162164">
    <property type="component" value="Unassembled WGS sequence"/>
</dbReference>
<accession>A0ABQ9J1P3</accession>
<dbReference type="Pfam" id="PF00653">
    <property type="entry name" value="BIR"/>
    <property type="match status" value="2"/>
</dbReference>
<dbReference type="PANTHER" id="PTHR10044:SF174">
    <property type="entry name" value="DEATH-ASSOCIATED INHIBITOR OF APOPTOSIS 1"/>
    <property type="match status" value="1"/>
</dbReference>
<evidence type="ECO:0000256" key="5">
    <source>
        <dbReference type="SAM" id="MobiDB-lite"/>
    </source>
</evidence>
<dbReference type="InterPro" id="IPR001370">
    <property type="entry name" value="BIR_rpt"/>
</dbReference>
<dbReference type="SUPFAM" id="SSF57924">
    <property type="entry name" value="Inhibitor of apoptosis (IAP) repeat"/>
    <property type="match status" value="2"/>
</dbReference>
<comment type="similarity">
    <text evidence="1">Belongs to the IAP family.</text>
</comment>
<protein>
    <recommendedName>
        <fullName evidence="6">RING-type domain-containing protein</fullName>
    </recommendedName>
</protein>
<dbReference type="PROSITE" id="PS50089">
    <property type="entry name" value="ZF_RING_2"/>
    <property type="match status" value="1"/>
</dbReference>
<keyword evidence="2 4" id="KW-0863">Zinc-finger</keyword>
<dbReference type="SMART" id="SM00238">
    <property type="entry name" value="BIR"/>
    <property type="match status" value="2"/>
</dbReference>
<evidence type="ECO:0000313" key="8">
    <source>
        <dbReference type="Proteomes" id="UP001162164"/>
    </source>
</evidence>
<evidence type="ECO:0000256" key="1">
    <source>
        <dbReference type="ARBA" id="ARBA00006672"/>
    </source>
</evidence>
<dbReference type="InterPro" id="IPR050784">
    <property type="entry name" value="IAP"/>
</dbReference>
<dbReference type="CDD" id="cd00022">
    <property type="entry name" value="BIR"/>
    <property type="match status" value="2"/>
</dbReference>
<feature type="region of interest" description="Disordered" evidence="5">
    <location>
        <begin position="238"/>
        <end position="268"/>
    </location>
</feature>
<name>A0ABQ9J1P3_9CUCU</name>
<gene>
    <name evidence="7" type="ORF">NQ317_018118</name>
</gene>
<feature type="compositionally biased region" description="Basic and acidic residues" evidence="5">
    <location>
        <begin position="251"/>
        <end position="268"/>
    </location>
</feature>
<dbReference type="Pfam" id="PF13920">
    <property type="entry name" value="zf-C3HC4_3"/>
    <property type="match status" value="1"/>
</dbReference>
<dbReference type="InterPro" id="IPR001841">
    <property type="entry name" value="Znf_RING"/>
</dbReference>
<dbReference type="PANTHER" id="PTHR10044">
    <property type="entry name" value="INHIBITOR OF APOPTOSIS"/>
    <property type="match status" value="1"/>
</dbReference>
<keyword evidence="3" id="KW-0862">Zinc</keyword>
<proteinExistence type="inferred from homology"/>
<evidence type="ECO:0000256" key="4">
    <source>
        <dbReference type="PROSITE-ProRule" id="PRU00175"/>
    </source>
</evidence>
<dbReference type="EMBL" id="JAPWTJ010001650">
    <property type="protein sequence ID" value="KAJ8970256.1"/>
    <property type="molecule type" value="Genomic_DNA"/>
</dbReference>
<keyword evidence="2 4" id="KW-0479">Metal-binding</keyword>
<organism evidence="7 8">
    <name type="scientific">Molorchus minor</name>
    <dbReference type="NCBI Taxonomy" id="1323400"/>
    <lineage>
        <taxon>Eukaryota</taxon>
        <taxon>Metazoa</taxon>
        <taxon>Ecdysozoa</taxon>
        <taxon>Arthropoda</taxon>
        <taxon>Hexapoda</taxon>
        <taxon>Insecta</taxon>
        <taxon>Pterygota</taxon>
        <taxon>Neoptera</taxon>
        <taxon>Endopterygota</taxon>
        <taxon>Coleoptera</taxon>
        <taxon>Polyphaga</taxon>
        <taxon>Cucujiformia</taxon>
        <taxon>Chrysomeloidea</taxon>
        <taxon>Cerambycidae</taxon>
        <taxon>Lamiinae</taxon>
        <taxon>Monochamini</taxon>
        <taxon>Molorchus</taxon>
    </lineage>
</organism>
<dbReference type="InterPro" id="IPR013083">
    <property type="entry name" value="Znf_RING/FYVE/PHD"/>
</dbReference>
<comment type="caution">
    <text evidence="7">The sequence shown here is derived from an EMBL/GenBank/DDBJ whole genome shotgun (WGS) entry which is preliminary data.</text>
</comment>
<dbReference type="PROSITE" id="PS50143">
    <property type="entry name" value="BIR_REPEAT_2"/>
    <property type="match status" value="2"/>
</dbReference>
<dbReference type="CDD" id="cd16510">
    <property type="entry name" value="RING-HC_IAPs"/>
    <property type="match status" value="1"/>
</dbReference>
<dbReference type="SMART" id="SM00184">
    <property type="entry name" value="RING"/>
    <property type="match status" value="1"/>
</dbReference>
<feature type="compositionally biased region" description="Polar residues" evidence="5">
    <location>
        <begin position="240"/>
        <end position="250"/>
    </location>
</feature>
<keyword evidence="8" id="KW-1185">Reference proteome</keyword>
<reference evidence="7" key="1">
    <citation type="journal article" date="2023" name="Insect Mol. Biol.">
        <title>Genome sequencing provides insights into the evolution of gene families encoding plant cell wall-degrading enzymes in longhorned beetles.</title>
        <authorList>
            <person name="Shin N.R."/>
            <person name="Okamura Y."/>
            <person name="Kirsch R."/>
            <person name="Pauchet Y."/>
        </authorList>
    </citation>
    <scope>NUCLEOTIDE SEQUENCE</scope>
    <source>
        <strain evidence="7">MMC_N1</strain>
    </source>
</reference>
<evidence type="ECO:0000256" key="3">
    <source>
        <dbReference type="ARBA" id="ARBA00022833"/>
    </source>
</evidence>